<accession>M5BNE8</accession>
<dbReference type="Gene3D" id="2.40.160.10">
    <property type="entry name" value="Porin"/>
    <property type="match status" value="1"/>
</dbReference>
<dbReference type="GO" id="GO:0005741">
    <property type="term" value="C:mitochondrial outer membrane"/>
    <property type="evidence" value="ECO:0007669"/>
    <property type="project" value="InterPro"/>
</dbReference>
<proteinExistence type="predicted"/>
<dbReference type="AlphaFoldDB" id="M5BNE8"/>
<dbReference type="InterPro" id="IPR023614">
    <property type="entry name" value="Porin_dom_sf"/>
</dbReference>
<dbReference type="HOGENOM" id="CLU_2456313_0_0_1"/>
<reference evidence="1 2" key="1">
    <citation type="journal article" date="2013" name="J. Biotechnol.">
        <title>Establishment and interpretation of the genome sequence of the phytopathogenic fungus Rhizoctonia solani AG1-IB isolate 7/3/14.</title>
        <authorList>
            <person name="Wibberg D.W."/>
            <person name="Jelonek L.J."/>
            <person name="Rupp O.R."/>
            <person name="Hennig M.H."/>
            <person name="Eikmeyer F.E."/>
            <person name="Goesmann A.G."/>
            <person name="Hartmann A.H."/>
            <person name="Borriss R.B."/>
            <person name="Grosch R.G."/>
            <person name="Puehler A.P."/>
            <person name="Schlueter A.S."/>
        </authorList>
    </citation>
    <scope>NUCLEOTIDE SEQUENCE [LARGE SCALE GENOMIC DNA]</scope>
    <source>
        <strain evidence="2">AG1-IB / isolate 7/3/14</strain>
    </source>
</reference>
<name>M5BNE8_THACB</name>
<dbReference type="Proteomes" id="UP000012065">
    <property type="component" value="Unassembled WGS sequence"/>
</dbReference>
<gene>
    <name evidence="1" type="ORF">BN14_03147</name>
</gene>
<dbReference type="GO" id="GO:0055085">
    <property type="term" value="P:transmembrane transport"/>
    <property type="evidence" value="ECO:0007669"/>
    <property type="project" value="InterPro"/>
</dbReference>
<sequence length="89" mass="9616">MSNQPVPPNWKASAYKQRSSNDLLSKDLPVFGTSLEVKTKTPSGPVFKVAGTRDNKSAVINGDVEAKYADPKNGLVITQAWTTANVLRV</sequence>
<dbReference type="EMBL" id="CAOJ01004343">
    <property type="protein sequence ID" value="CCO29143.1"/>
    <property type="molecule type" value="Genomic_DNA"/>
</dbReference>
<comment type="caution">
    <text evidence="1">The sequence shown here is derived from an EMBL/GenBank/DDBJ whole genome shotgun (WGS) entry which is preliminary data.</text>
</comment>
<organism evidence="1 2">
    <name type="scientific">Thanatephorus cucumeris (strain AG1-IB / isolate 7/3/14)</name>
    <name type="common">Lettuce bottom rot fungus</name>
    <name type="synonym">Rhizoctonia solani</name>
    <dbReference type="NCBI Taxonomy" id="1108050"/>
    <lineage>
        <taxon>Eukaryota</taxon>
        <taxon>Fungi</taxon>
        <taxon>Dikarya</taxon>
        <taxon>Basidiomycota</taxon>
        <taxon>Agaricomycotina</taxon>
        <taxon>Agaricomycetes</taxon>
        <taxon>Cantharellales</taxon>
        <taxon>Ceratobasidiaceae</taxon>
        <taxon>Rhizoctonia</taxon>
        <taxon>Rhizoctonia solani AG-1</taxon>
    </lineage>
</organism>
<dbReference type="InterPro" id="IPR027246">
    <property type="entry name" value="Porin_Euk/Tom40"/>
</dbReference>
<evidence type="ECO:0000313" key="1">
    <source>
        <dbReference type="EMBL" id="CCO29143.1"/>
    </source>
</evidence>
<dbReference type="Pfam" id="PF01459">
    <property type="entry name" value="Porin_3"/>
    <property type="match status" value="1"/>
</dbReference>
<protein>
    <submittedName>
        <fullName evidence="1">Putative mitochondrial outer membrane protein porin</fullName>
    </submittedName>
</protein>
<evidence type="ECO:0000313" key="2">
    <source>
        <dbReference type="Proteomes" id="UP000012065"/>
    </source>
</evidence>